<dbReference type="Gene3D" id="1.10.260.40">
    <property type="entry name" value="lambda repressor-like DNA-binding domains"/>
    <property type="match status" value="1"/>
</dbReference>
<dbReference type="SUPFAM" id="SSF47413">
    <property type="entry name" value="lambda repressor-like DNA-binding domains"/>
    <property type="match status" value="1"/>
</dbReference>
<protein>
    <recommendedName>
        <fullName evidence="1">HTH cro/C1-type domain-containing protein</fullName>
    </recommendedName>
</protein>
<dbReference type="STRING" id="408657.SAMN04487995_0934"/>
<accession>A0A1H6R3E4</accession>
<evidence type="ECO:0000259" key="1">
    <source>
        <dbReference type="PROSITE" id="PS50943"/>
    </source>
</evidence>
<organism evidence="2 3">
    <name type="scientific">Dyadobacter koreensis</name>
    <dbReference type="NCBI Taxonomy" id="408657"/>
    <lineage>
        <taxon>Bacteria</taxon>
        <taxon>Pseudomonadati</taxon>
        <taxon>Bacteroidota</taxon>
        <taxon>Cytophagia</taxon>
        <taxon>Cytophagales</taxon>
        <taxon>Spirosomataceae</taxon>
        <taxon>Dyadobacter</taxon>
    </lineage>
</organism>
<name>A0A1H6R3E4_9BACT</name>
<dbReference type="AlphaFoldDB" id="A0A1H6R3E4"/>
<keyword evidence="3" id="KW-1185">Reference proteome</keyword>
<dbReference type="GO" id="GO:0003677">
    <property type="term" value="F:DNA binding"/>
    <property type="evidence" value="ECO:0007669"/>
    <property type="project" value="InterPro"/>
</dbReference>
<dbReference type="InterPro" id="IPR001387">
    <property type="entry name" value="Cro/C1-type_HTH"/>
</dbReference>
<gene>
    <name evidence="2" type="ORF">SAMN04487995_0934</name>
</gene>
<dbReference type="Proteomes" id="UP000199532">
    <property type="component" value="Unassembled WGS sequence"/>
</dbReference>
<sequence length="102" mass="11823">MKKQKVSQMVYFLFSKFLLIAHMSAKLDEKDLLVKNAIAKRIKELRKSSGKKQNHFAIENLEKDKQALHRLESGRGASIYSINKFCKSIDISLKDFFDSPLF</sequence>
<dbReference type="InterPro" id="IPR010982">
    <property type="entry name" value="Lambda_DNA-bd_dom_sf"/>
</dbReference>
<dbReference type="EMBL" id="FNXY01000001">
    <property type="protein sequence ID" value="SEI46300.1"/>
    <property type="molecule type" value="Genomic_DNA"/>
</dbReference>
<reference evidence="2 3" key="1">
    <citation type="submission" date="2016-10" db="EMBL/GenBank/DDBJ databases">
        <authorList>
            <person name="de Groot N.N."/>
        </authorList>
    </citation>
    <scope>NUCLEOTIDE SEQUENCE [LARGE SCALE GENOMIC DNA]</scope>
    <source>
        <strain evidence="2 3">DSM 19938</strain>
    </source>
</reference>
<evidence type="ECO:0000313" key="2">
    <source>
        <dbReference type="EMBL" id="SEI46300.1"/>
    </source>
</evidence>
<proteinExistence type="predicted"/>
<dbReference type="CDD" id="cd00093">
    <property type="entry name" value="HTH_XRE"/>
    <property type="match status" value="1"/>
</dbReference>
<dbReference type="RefSeq" id="WP_218148577.1">
    <property type="nucleotide sequence ID" value="NZ_FNXY01000001.1"/>
</dbReference>
<evidence type="ECO:0000313" key="3">
    <source>
        <dbReference type="Proteomes" id="UP000199532"/>
    </source>
</evidence>
<feature type="domain" description="HTH cro/C1-type" evidence="1">
    <location>
        <begin position="42"/>
        <end position="96"/>
    </location>
</feature>
<dbReference type="PROSITE" id="PS50943">
    <property type="entry name" value="HTH_CROC1"/>
    <property type="match status" value="1"/>
</dbReference>